<reference evidence="9" key="1">
    <citation type="journal article" date="2010" name="Nature">
        <title>The Amphimedon queenslandica genome and the evolution of animal complexity.</title>
        <authorList>
            <person name="Srivastava M."/>
            <person name="Simakov O."/>
            <person name="Chapman J."/>
            <person name="Fahey B."/>
            <person name="Gauthier M.E."/>
            <person name="Mitros T."/>
            <person name="Richards G.S."/>
            <person name="Conaco C."/>
            <person name="Dacre M."/>
            <person name="Hellsten U."/>
            <person name="Larroux C."/>
            <person name="Putnam N.H."/>
            <person name="Stanke M."/>
            <person name="Adamska M."/>
            <person name="Darling A."/>
            <person name="Degnan S.M."/>
            <person name="Oakley T.H."/>
            <person name="Plachetzki D.C."/>
            <person name="Zhai Y."/>
            <person name="Adamski M."/>
            <person name="Calcino A."/>
            <person name="Cummins S.F."/>
            <person name="Goodstein D.M."/>
            <person name="Harris C."/>
            <person name="Jackson D.J."/>
            <person name="Leys S.P."/>
            <person name="Shu S."/>
            <person name="Woodcroft B.J."/>
            <person name="Vervoort M."/>
            <person name="Kosik K.S."/>
            <person name="Manning G."/>
            <person name="Degnan B.M."/>
            <person name="Rokhsar D.S."/>
        </authorList>
    </citation>
    <scope>NUCLEOTIDE SEQUENCE [LARGE SCALE GENOMIC DNA]</scope>
</reference>
<protein>
    <recommendedName>
        <fullName evidence="10">G-protein coupled receptors family 2 profile 2 domain-containing protein</fullName>
    </recommendedName>
</protein>
<dbReference type="KEGG" id="aqu:109585462"/>
<keyword evidence="4 5" id="KW-0472">Membrane</keyword>
<keyword evidence="3 5" id="KW-1133">Transmembrane helix</keyword>
<dbReference type="GO" id="GO:0004930">
    <property type="term" value="F:G protein-coupled receptor activity"/>
    <property type="evidence" value="ECO:0007669"/>
    <property type="project" value="InterPro"/>
</dbReference>
<feature type="transmembrane region" description="Helical" evidence="5">
    <location>
        <begin position="67"/>
        <end position="97"/>
    </location>
</feature>
<dbReference type="PRINTS" id="PR00249">
    <property type="entry name" value="GPCRSECRETIN"/>
</dbReference>
<dbReference type="InterPro" id="IPR017981">
    <property type="entry name" value="GPCR_2-like_7TM"/>
</dbReference>
<evidence type="ECO:0000256" key="4">
    <source>
        <dbReference type="ARBA" id="ARBA00023136"/>
    </source>
</evidence>
<evidence type="ECO:0000256" key="3">
    <source>
        <dbReference type="ARBA" id="ARBA00022989"/>
    </source>
</evidence>
<evidence type="ECO:0008006" key="10">
    <source>
        <dbReference type="Google" id="ProtNLM"/>
    </source>
</evidence>
<evidence type="ECO:0000259" key="7">
    <source>
        <dbReference type="PROSITE" id="PS50262"/>
    </source>
</evidence>
<dbReference type="GO" id="GO:0007166">
    <property type="term" value="P:cell surface receptor signaling pathway"/>
    <property type="evidence" value="ECO:0007669"/>
    <property type="project" value="InterPro"/>
</dbReference>
<evidence type="ECO:0000313" key="9">
    <source>
        <dbReference type="Proteomes" id="UP000007879"/>
    </source>
</evidence>
<name>A0AAN0JK88_AMPQE</name>
<dbReference type="EnsemblMetazoa" id="XM_020001554.1">
    <property type="protein sequence ID" value="XP_019857113.1"/>
    <property type="gene ID" value="LOC109585462"/>
</dbReference>
<dbReference type="GeneID" id="109585462"/>
<dbReference type="PANTHER" id="PTHR45692">
    <property type="entry name" value="G_PROTEIN_RECEP_F2_4 DOMAIN-CONTAINING PROTEIN"/>
    <property type="match status" value="1"/>
</dbReference>
<dbReference type="InterPro" id="IPR000832">
    <property type="entry name" value="GPCR_2_secretin-like"/>
</dbReference>
<dbReference type="SUPFAM" id="SSF81321">
    <property type="entry name" value="Family A G protein-coupled receptor-like"/>
    <property type="match status" value="1"/>
</dbReference>
<reference evidence="8" key="2">
    <citation type="submission" date="2024-06" db="UniProtKB">
        <authorList>
            <consortium name="EnsemblMetazoa"/>
        </authorList>
    </citation>
    <scope>IDENTIFICATION</scope>
</reference>
<dbReference type="GO" id="GO:0016020">
    <property type="term" value="C:membrane"/>
    <property type="evidence" value="ECO:0007669"/>
    <property type="project" value="UniProtKB-SubCell"/>
</dbReference>
<evidence type="ECO:0000313" key="8">
    <source>
        <dbReference type="EnsemblMetazoa" id="XP_019857113.1"/>
    </source>
</evidence>
<dbReference type="Proteomes" id="UP000007879">
    <property type="component" value="Unassembled WGS sequence"/>
</dbReference>
<keyword evidence="9" id="KW-1185">Reference proteome</keyword>
<feature type="transmembrane region" description="Helical" evidence="5">
    <location>
        <begin position="21"/>
        <end position="47"/>
    </location>
</feature>
<dbReference type="PANTHER" id="PTHR45692:SF1">
    <property type="entry name" value="G-PROTEIN COUPLED RECEPTORS FAMILY 2 PROFILE 2 DOMAIN-CONTAINING PROTEIN"/>
    <property type="match status" value="1"/>
</dbReference>
<sequence length="236" mass="27147">MWIGAEAVLMFQKIVIVFTNISWRYILIVSIVCWTIPVVPVMILLAVDNGYYITSTKNSEFCFIGKMVPLLVAFLLPIFLIIIINTIVFIIVIRTTLENAINRKKRMNNSSLSVSKVLKMLLSFIGIMILFGLTWVSAAFTFTSEPNVSHTVQFIFAFFNAFQGFFIFIFFILLNKEYRKPWKACFVQCFPRATIHSDYKSGHSTKSKSRNENSYVISNHVSLNDMNKEEMKDTSL</sequence>
<evidence type="ECO:0000256" key="2">
    <source>
        <dbReference type="ARBA" id="ARBA00022692"/>
    </source>
</evidence>
<dbReference type="PROSITE" id="PS50262">
    <property type="entry name" value="G_PROTEIN_RECEP_F1_2"/>
    <property type="match status" value="1"/>
</dbReference>
<feature type="transmembrane region" description="Helical" evidence="5">
    <location>
        <begin position="154"/>
        <end position="174"/>
    </location>
</feature>
<comment type="subcellular location">
    <subcellularLocation>
        <location evidence="1">Membrane</location>
        <topology evidence="1">Multi-pass membrane protein</topology>
    </subcellularLocation>
</comment>
<dbReference type="Gene3D" id="1.20.1070.10">
    <property type="entry name" value="Rhodopsin 7-helix transmembrane proteins"/>
    <property type="match status" value="1"/>
</dbReference>
<feature type="domain" description="G-protein coupled receptors family 2 profile 2" evidence="6">
    <location>
        <begin position="1"/>
        <end position="175"/>
    </location>
</feature>
<proteinExistence type="predicted"/>
<accession>A0AAN0JK88</accession>
<dbReference type="RefSeq" id="XP_019857113.1">
    <property type="nucleotide sequence ID" value="XM_020001554.1"/>
</dbReference>
<dbReference type="Pfam" id="PF00002">
    <property type="entry name" value="7tm_2"/>
    <property type="match status" value="1"/>
</dbReference>
<evidence type="ECO:0000259" key="6">
    <source>
        <dbReference type="PROSITE" id="PS50261"/>
    </source>
</evidence>
<dbReference type="InterPro" id="IPR017452">
    <property type="entry name" value="GPCR_Rhodpsn_7TM"/>
</dbReference>
<feature type="transmembrane region" description="Helical" evidence="5">
    <location>
        <begin position="117"/>
        <end position="142"/>
    </location>
</feature>
<evidence type="ECO:0000256" key="5">
    <source>
        <dbReference type="SAM" id="Phobius"/>
    </source>
</evidence>
<evidence type="ECO:0000256" key="1">
    <source>
        <dbReference type="ARBA" id="ARBA00004141"/>
    </source>
</evidence>
<dbReference type="AlphaFoldDB" id="A0AAN0JK88"/>
<organism evidence="8 9">
    <name type="scientific">Amphimedon queenslandica</name>
    <name type="common">Sponge</name>
    <dbReference type="NCBI Taxonomy" id="400682"/>
    <lineage>
        <taxon>Eukaryota</taxon>
        <taxon>Metazoa</taxon>
        <taxon>Porifera</taxon>
        <taxon>Demospongiae</taxon>
        <taxon>Heteroscleromorpha</taxon>
        <taxon>Haplosclerida</taxon>
        <taxon>Niphatidae</taxon>
        <taxon>Amphimedon</taxon>
    </lineage>
</organism>
<keyword evidence="2 5" id="KW-0812">Transmembrane</keyword>
<dbReference type="PROSITE" id="PS50261">
    <property type="entry name" value="G_PROTEIN_RECEP_F2_4"/>
    <property type="match status" value="1"/>
</dbReference>
<feature type="domain" description="G-protein coupled receptors family 1 profile" evidence="7">
    <location>
        <begin position="1"/>
        <end position="168"/>
    </location>
</feature>